<dbReference type="SUPFAM" id="SSF56672">
    <property type="entry name" value="DNA/RNA polymerases"/>
    <property type="match status" value="1"/>
</dbReference>
<dbReference type="InterPro" id="IPR043502">
    <property type="entry name" value="DNA/RNA_pol_sf"/>
</dbReference>
<feature type="region of interest" description="Disordered" evidence="2">
    <location>
        <begin position="401"/>
        <end position="428"/>
    </location>
</feature>
<evidence type="ECO:0000256" key="2">
    <source>
        <dbReference type="SAM" id="MobiDB-lite"/>
    </source>
</evidence>
<dbReference type="PANTHER" id="PTHR33050">
    <property type="entry name" value="REVERSE TRANSCRIPTASE DOMAIN-CONTAINING PROTEIN"/>
    <property type="match status" value="1"/>
</dbReference>
<comment type="caution">
    <text evidence="3">The sequence shown here is derived from an EMBL/GenBank/DDBJ whole genome shotgun (WGS) entry which is preliminary data.</text>
</comment>
<feature type="compositionally biased region" description="Pro residues" evidence="2">
    <location>
        <begin position="67"/>
        <end position="76"/>
    </location>
</feature>
<feature type="compositionally biased region" description="Pro residues" evidence="2">
    <location>
        <begin position="21"/>
        <end position="34"/>
    </location>
</feature>
<dbReference type="EMBL" id="CAJMWT010003700">
    <property type="protein sequence ID" value="CAE6477081.1"/>
    <property type="molecule type" value="Genomic_DNA"/>
</dbReference>
<gene>
    <name evidence="3" type="ORF">RDB_LOCUS113198</name>
</gene>
<evidence type="ECO:0000313" key="3">
    <source>
        <dbReference type="EMBL" id="CAE6477081.1"/>
    </source>
</evidence>
<evidence type="ECO:0000256" key="1">
    <source>
        <dbReference type="SAM" id="Coils"/>
    </source>
</evidence>
<name>A0A8H3GWJ5_9AGAM</name>
<reference evidence="3" key="1">
    <citation type="submission" date="2021-01" db="EMBL/GenBank/DDBJ databases">
        <authorList>
            <person name="Kaushik A."/>
        </authorList>
    </citation>
    <scope>NUCLEOTIDE SEQUENCE</scope>
    <source>
        <strain evidence="3">AG2-2IIIB</strain>
    </source>
</reference>
<feature type="coiled-coil region" evidence="1">
    <location>
        <begin position="97"/>
        <end position="124"/>
    </location>
</feature>
<protein>
    <recommendedName>
        <fullName evidence="5">CCHC-type domain-containing protein</fullName>
    </recommendedName>
</protein>
<dbReference type="InterPro" id="IPR043128">
    <property type="entry name" value="Rev_trsase/Diguanyl_cyclase"/>
</dbReference>
<sequence length="998" mass="112054">MNAFAAVDIRSVTNCSYGAVPNPPADTPENTPPPQRERAPPSPRGIRRPIDRDTPSNVSIRSRSTLSPPPPPPPVDVPLQHPSNRDTPNPFGTVPTQEDNEAKIRRLQSQLATMQQLVRQHDLDNDPLYVQAEAEVRTQPSVSEIRRRPVAPGVLAPAIQAQVSPTITHIFKTGWKLYVPISMLTTCYRQLNSMHYHTEMNIIRWNNKGQALVKDATRLPDAGDYLLTIDEWVDGWKCHLWLIEKYQPDVAQAWADHYSLIFHDPTFHTEFDLWLCYDITVRKRWVDEHFDPGTFQKKIYKMIDRELTRAARDGLTQSLTSNHTHHHDSHIQLTRTRPADPLPQSSDLRHSNRPGPSRLSGNRHNTAASARYHPYKHSNPLHTHSTNHTASVSRCLRCGGSGHPPPSCNTSTRANDDSATTSTEPKAAMPPAALTDLTSAPFVAPLATRLSPAPIDPCKIVTPLIPDAWHAILLSLDLLDKFPDVPDGLRHGFRFGASRSLSTTSIPPNHKSAQDAPDIIDAHIAKELSLNRYSGPFDRATLFNLIGHFRSAPLGLVSKASSPGQYRMVQDFSYSHTKGLNDSVNDEIDIDEFPCVWGFFDDVVQTLLDLPPASMAATFDVDAAYRRIPIHPDDQPSMVVSWKDSLYLDHCAPFGAASSNGLFARCGDAMLLILAIILSCRVLKWVDDYLIIRPPPGYPGGDTTEQHIYNIARPLGWPWKIAKTKNFDYVFEYLGFLWDIPGRSVSIPPKKREKFLAKINAWISSDKVTLKLTQQLIGSLVHCTNLIHEGRAWLAGLIQFSTSFPHTRKLRFITRPKPDYAARDALWWKERLNNECTNRIAHPPPVYHHHFYMDASTSFGITIIVNNRWAAWRLMQGWKSDHRDIGWAEMSALELTLEAAITCDIHDATLHFHSDNQGVVFAMAAGRSRNTPQNEAIKRIYARASIFGLRIRTSYIASSENPADPPSRGIPTPNMQPMDWPIPVPHHLSDFIAPAPLI</sequence>
<evidence type="ECO:0008006" key="5">
    <source>
        <dbReference type="Google" id="ProtNLM"/>
    </source>
</evidence>
<feature type="region of interest" description="Disordered" evidence="2">
    <location>
        <begin position="1"/>
        <end position="97"/>
    </location>
</feature>
<proteinExistence type="predicted"/>
<dbReference type="PANTHER" id="PTHR33050:SF7">
    <property type="entry name" value="RIBONUCLEASE H"/>
    <property type="match status" value="1"/>
</dbReference>
<evidence type="ECO:0000313" key="4">
    <source>
        <dbReference type="Proteomes" id="UP000663843"/>
    </source>
</evidence>
<feature type="region of interest" description="Disordered" evidence="2">
    <location>
        <begin position="319"/>
        <end position="364"/>
    </location>
</feature>
<dbReference type="InterPro" id="IPR052055">
    <property type="entry name" value="Hepadnavirus_pol/RT"/>
</dbReference>
<dbReference type="AlphaFoldDB" id="A0A8H3GWJ5"/>
<dbReference type="OrthoDB" id="21449at2759"/>
<dbReference type="Proteomes" id="UP000663843">
    <property type="component" value="Unassembled WGS sequence"/>
</dbReference>
<dbReference type="Gene3D" id="3.30.70.270">
    <property type="match status" value="1"/>
</dbReference>
<accession>A0A8H3GWJ5</accession>
<keyword evidence="1" id="KW-0175">Coiled coil</keyword>
<feature type="compositionally biased region" description="Polar residues" evidence="2">
    <location>
        <begin position="55"/>
        <end position="66"/>
    </location>
</feature>
<feature type="compositionally biased region" description="Polar residues" evidence="2">
    <location>
        <begin position="408"/>
        <end position="424"/>
    </location>
</feature>
<dbReference type="Gene3D" id="3.10.10.10">
    <property type="entry name" value="HIV Type 1 Reverse Transcriptase, subunit A, domain 1"/>
    <property type="match status" value="1"/>
</dbReference>
<organism evidence="3 4">
    <name type="scientific">Rhizoctonia solani</name>
    <dbReference type="NCBI Taxonomy" id="456999"/>
    <lineage>
        <taxon>Eukaryota</taxon>
        <taxon>Fungi</taxon>
        <taxon>Dikarya</taxon>
        <taxon>Basidiomycota</taxon>
        <taxon>Agaricomycotina</taxon>
        <taxon>Agaricomycetes</taxon>
        <taxon>Cantharellales</taxon>
        <taxon>Ceratobasidiaceae</taxon>
        <taxon>Rhizoctonia</taxon>
    </lineage>
</organism>